<dbReference type="PATRIC" id="fig|1316936.3.peg.1835"/>
<dbReference type="STRING" id="1316936.K678_09188"/>
<dbReference type="Proteomes" id="UP000015350">
    <property type="component" value="Unassembled WGS sequence"/>
</dbReference>
<evidence type="ECO:0000259" key="12">
    <source>
        <dbReference type="PROSITE" id="PS51123"/>
    </source>
</evidence>
<gene>
    <name evidence="13" type="ORF">K678_09188</name>
</gene>
<dbReference type="PROSITE" id="PS51123">
    <property type="entry name" value="OMPA_2"/>
    <property type="match status" value="1"/>
</dbReference>
<dbReference type="PRINTS" id="PR01021">
    <property type="entry name" value="OMPADOMAIN"/>
</dbReference>
<evidence type="ECO:0000256" key="6">
    <source>
        <dbReference type="ARBA" id="ARBA00023065"/>
    </source>
</evidence>
<keyword evidence="5 11" id="KW-0732">Signal</keyword>
<dbReference type="GO" id="GO:0006811">
    <property type="term" value="P:monoatomic ion transport"/>
    <property type="evidence" value="ECO:0007669"/>
    <property type="project" value="UniProtKB-KW"/>
</dbReference>
<proteinExistence type="predicted"/>
<feature type="signal peptide" evidence="11">
    <location>
        <begin position="1"/>
        <end position="23"/>
    </location>
</feature>
<dbReference type="OrthoDB" id="189250at2"/>
<evidence type="ECO:0000256" key="5">
    <source>
        <dbReference type="ARBA" id="ARBA00022729"/>
    </source>
</evidence>
<dbReference type="InterPro" id="IPR006665">
    <property type="entry name" value="OmpA-like"/>
</dbReference>
<evidence type="ECO:0000313" key="14">
    <source>
        <dbReference type="Proteomes" id="UP000015350"/>
    </source>
</evidence>
<evidence type="ECO:0000256" key="8">
    <source>
        <dbReference type="ARBA" id="ARBA00023136"/>
    </source>
</evidence>
<dbReference type="InterPro" id="IPR036737">
    <property type="entry name" value="OmpA-like_sf"/>
</dbReference>
<evidence type="ECO:0000256" key="2">
    <source>
        <dbReference type="ARBA" id="ARBA00022448"/>
    </source>
</evidence>
<dbReference type="GO" id="GO:0015288">
    <property type="term" value="F:porin activity"/>
    <property type="evidence" value="ECO:0007669"/>
    <property type="project" value="UniProtKB-KW"/>
</dbReference>
<dbReference type="InterPro" id="IPR027385">
    <property type="entry name" value="Beta-barrel_OMP"/>
</dbReference>
<evidence type="ECO:0000256" key="7">
    <source>
        <dbReference type="ARBA" id="ARBA00023114"/>
    </source>
</evidence>
<evidence type="ECO:0000256" key="4">
    <source>
        <dbReference type="ARBA" id="ARBA00022692"/>
    </source>
</evidence>
<dbReference type="PANTHER" id="PTHR30329">
    <property type="entry name" value="STATOR ELEMENT OF FLAGELLAR MOTOR COMPLEX"/>
    <property type="match status" value="1"/>
</dbReference>
<dbReference type="InterPro" id="IPR006664">
    <property type="entry name" value="OMP_bac"/>
</dbReference>
<name>S9TTA2_MAGFU</name>
<organism evidence="13 14">
    <name type="scientific">Magnetospirillum fulvum MGU-K5</name>
    <dbReference type="NCBI Taxonomy" id="1316936"/>
    <lineage>
        <taxon>Bacteria</taxon>
        <taxon>Pseudomonadati</taxon>
        <taxon>Pseudomonadota</taxon>
        <taxon>Alphaproteobacteria</taxon>
        <taxon>Rhodospirillales</taxon>
        <taxon>Rhodospirillaceae</taxon>
        <taxon>Magnetospirillum</taxon>
    </lineage>
</organism>
<evidence type="ECO:0000256" key="9">
    <source>
        <dbReference type="ARBA" id="ARBA00023237"/>
    </source>
</evidence>
<comment type="subcellular location">
    <subcellularLocation>
        <location evidence="1">Cell outer membrane</location>
        <topology evidence="1">Multi-pass membrane protein</topology>
    </subcellularLocation>
</comment>
<dbReference type="eggNOG" id="COG3637">
    <property type="taxonomic scope" value="Bacteria"/>
</dbReference>
<dbReference type="Pfam" id="PF00691">
    <property type="entry name" value="OmpA"/>
    <property type="match status" value="1"/>
</dbReference>
<dbReference type="RefSeq" id="WP_021132171.1">
    <property type="nucleotide sequence ID" value="NZ_AQPH01000030.1"/>
</dbReference>
<dbReference type="GO" id="GO:0009279">
    <property type="term" value="C:cell outer membrane"/>
    <property type="evidence" value="ECO:0007669"/>
    <property type="project" value="UniProtKB-SubCell"/>
</dbReference>
<dbReference type="InterPro" id="IPR011250">
    <property type="entry name" value="OMP/PagP_B-barrel"/>
</dbReference>
<dbReference type="SUPFAM" id="SSF103088">
    <property type="entry name" value="OmpA-like"/>
    <property type="match status" value="1"/>
</dbReference>
<comment type="caution">
    <text evidence="13">The sequence shown here is derived from an EMBL/GenBank/DDBJ whole genome shotgun (WGS) entry which is preliminary data.</text>
</comment>
<keyword evidence="4" id="KW-0812">Transmembrane</keyword>
<dbReference type="AlphaFoldDB" id="S9TTA2"/>
<feature type="domain" description="OmpA-like" evidence="12">
    <location>
        <begin position="233"/>
        <end position="347"/>
    </location>
</feature>
<keyword evidence="2" id="KW-0813">Transport</keyword>
<keyword evidence="9" id="KW-0998">Cell outer membrane</keyword>
<feature type="chain" id="PRO_5004570749" evidence="11">
    <location>
        <begin position="24"/>
        <end position="347"/>
    </location>
</feature>
<dbReference type="Gene3D" id="2.40.160.20">
    <property type="match status" value="1"/>
</dbReference>
<dbReference type="CDD" id="cd07185">
    <property type="entry name" value="OmpA_C-like"/>
    <property type="match status" value="1"/>
</dbReference>
<keyword evidence="8 10" id="KW-0472">Membrane</keyword>
<sequence length="347" mass="37168">MRNLKILLAAAAVAATMPTLAHAQWYVGVDAGASLLEENKLKALDGKHKAESDIGWLTQGQVGYAFGPWKVEGELSYRDNGLNKIDGNKSAHGNTTALATMANGIYEFLPDSKWHPFVGVGIGAANVDAGKVRVGNTEIYKGDDWQFAYQGFAGVGYDVTRNVELKAQYRYFATLDYDTKSSVNVGHKNDNEYRDHALLVGFTYKFNAPAPAPVPVQAAPAPVAAPAPAPVPAKPVAAKRNFIVFFDFDKAVITPEAARIIQQAAGTAKSTAVTRIDLTGHTDLSGSERYNQALSIKRGNAVKAELVKLGIPASQIDVVGKGKSDPLVATPDGVREPQNRRVEIVLP</sequence>
<dbReference type="Gene3D" id="3.30.1330.60">
    <property type="entry name" value="OmpA-like domain"/>
    <property type="match status" value="1"/>
</dbReference>
<dbReference type="PANTHER" id="PTHR30329:SF21">
    <property type="entry name" value="LIPOPROTEIN YIAD-RELATED"/>
    <property type="match status" value="1"/>
</dbReference>
<keyword evidence="3" id="KW-1134">Transmembrane beta strand</keyword>
<keyword evidence="6" id="KW-0406">Ion transport</keyword>
<evidence type="ECO:0000256" key="3">
    <source>
        <dbReference type="ARBA" id="ARBA00022452"/>
    </source>
</evidence>
<keyword evidence="7" id="KW-0626">Porin</keyword>
<reference evidence="13 14" key="1">
    <citation type="submission" date="2013-04" db="EMBL/GenBank/DDBJ databases">
        <authorList>
            <person name="Kuznetsov B."/>
            <person name="Ivanovsky R."/>
        </authorList>
    </citation>
    <scope>NUCLEOTIDE SEQUENCE [LARGE SCALE GENOMIC DNA]</scope>
    <source>
        <strain evidence="13 14">MGU-K5</strain>
    </source>
</reference>
<dbReference type="Pfam" id="PF13505">
    <property type="entry name" value="OMP_b-brl"/>
    <property type="match status" value="1"/>
</dbReference>
<dbReference type="InterPro" id="IPR050330">
    <property type="entry name" value="Bact_OuterMem_StrucFunc"/>
</dbReference>
<dbReference type="SUPFAM" id="SSF56925">
    <property type="entry name" value="OMPA-like"/>
    <property type="match status" value="1"/>
</dbReference>
<evidence type="ECO:0000256" key="1">
    <source>
        <dbReference type="ARBA" id="ARBA00004571"/>
    </source>
</evidence>
<protein>
    <submittedName>
        <fullName evidence="13">Putative peptidoglycan-associated protein</fullName>
    </submittedName>
</protein>
<evidence type="ECO:0000256" key="11">
    <source>
        <dbReference type="SAM" id="SignalP"/>
    </source>
</evidence>
<accession>S9TTA2</accession>
<evidence type="ECO:0000313" key="13">
    <source>
        <dbReference type="EMBL" id="EPY01760.1"/>
    </source>
</evidence>
<dbReference type="GO" id="GO:0046930">
    <property type="term" value="C:pore complex"/>
    <property type="evidence" value="ECO:0007669"/>
    <property type="project" value="UniProtKB-KW"/>
</dbReference>
<evidence type="ECO:0000256" key="10">
    <source>
        <dbReference type="PROSITE-ProRule" id="PRU00473"/>
    </source>
</evidence>
<dbReference type="eggNOG" id="COG2885">
    <property type="taxonomic scope" value="Bacteria"/>
</dbReference>
<dbReference type="EMBL" id="AQPH01000030">
    <property type="protein sequence ID" value="EPY01760.1"/>
    <property type="molecule type" value="Genomic_DNA"/>
</dbReference>